<dbReference type="SUPFAM" id="SSF54593">
    <property type="entry name" value="Glyoxalase/Bleomycin resistance protein/Dihydroxybiphenyl dioxygenase"/>
    <property type="match status" value="1"/>
</dbReference>
<dbReference type="CDD" id="cd06587">
    <property type="entry name" value="VOC"/>
    <property type="match status" value="1"/>
</dbReference>
<comment type="caution">
    <text evidence="2">The sequence shown here is derived from an EMBL/GenBank/DDBJ whole genome shotgun (WGS) entry which is preliminary data.</text>
</comment>
<dbReference type="EMBL" id="JAATEJ010000024">
    <property type="protein sequence ID" value="NJP46807.1"/>
    <property type="molecule type" value="Genomic_DNA"/>
</dbReference>
<dbReference type="InterPro" id="IPR029068">
    <property type="entry name" value="Glyas_Bleomycin-R_OHBP_Dase"/>
</dbReference>
<proteinExistence type="predicted"/>
<sequence>MAALRYSFDHVHVYCTDIHASERWFVDLLDARVTERRGSPAAPTVALDLGGVTVLLRPRLAGESLGPPGPARFGSDHMGLRVESVPDAVAQLRARGAVISSGPRELRPGVFVAFVQGPDQVRVELLSRPA</sequence>
<organism evidence="2 3">
    <name type="scientific">Actinacidiphila epipremni</name>
    <dbReference type="NCBI Taxonomy" id="2053013"/>
    <lineage>
        <taxon>Bacteria</taxon>
        <taxon>Bacillati</taxon>
        <taxon>Actinomycetota</taxon>
        <taxon>Actinomycetes</taxon>
        <taxon>Kitasatosporales</taxon>
        <taxon>Streptomycetaceae</taxon>
        <taxon>Actinacidiphila</taxon>
    </lineage>
</organism>
<name>A0ABX0ZVJ8_9ACTN</name>
<dbReference type="PROSITE" id="PS51819">
    <property type="entry name" value="VOC"/>
    <property type="match status" value="1"/>
</dbReference>
<protein>
    <submittedName>
        <fullName evidence="2">VOC family protein</fullName>
    </submittedName>
</protein>
<evidence type="ECO:0000313" key="3">
    <source>
        <dbReference type="Proteomes" id="UP000734511"/>
    </source>
</evidence>
<dbReference type="Gene3D" id="3.10.180.10">
    <property type="entry name" value="2,3-Dihydroxybiphenyl 1,2-Dioxygenase, domain 1"/>
    <property type="match status" value="1"/>
</dbReference>
<gene>
    <name evidence="2" type="ORF">HCN08_25875</name>
</gene>
<dbReference type="Proteomes" id="UP000734511">
    <property type="component" value="Unassembled WGS sequence"/>
</dbReference>
<dbReference type="InterPro" id="IPR004360">
    <property type="entry name" value="Glyas_Fos-R_dOase_dom"/>
</dbReference>
<accession>A0ABX0ZVJ8</accession>
<feature type="domain" description="VOC" evidence="1">
    <location>
        <begin position="7"/>
        <end position="128"/>
    </location>
</feature>
<dbReference type="Pfam" id="PF00903">
    <property type="entry name" value="Glyoxalase"/>
    <property type="match status" value="1"/>
</dbReference>
<evidence type="ECO:0000313" key="2">
    <source>
        <dbReference type="EMBL" id="NJP46807.1"/>
    </source>
</evidence>
<evidence type="ECO:0000259" key="1">
    <source>
        <dbReference type="PROSITE" id="PS51819"/>
    </source>
</evidence>
<dbReference type="RefSeq" id="WP_167985655.1">
    <property type="nucleotide sequence ID" value="NZ_JAATEJ010000024.1"/>
</dbReference>
<reference evidence="2 3" key="1">
    <citation type="submission" date="2020-03" db="EMBL/GenBank/DDBJ databases">
        <title>WGS of actinomycetes isolated from Thailand.</title>
        <authorList>
            <person name="Thawai C."/>
        </authorList>
    </citation>
    <scope>NUCLEOTIDE SEQUENCE [LARGE SCALE GENOMIC DNA]</scope>
    <source>
        <strain evidence="2 3">PRB2-1</strain>
    </source>
</reference>
<dbReference type="InterPro" id="IPR037523">
    <property type="entry name" value="VOC_core"/>
</dbReference>
<keyword evidence="3" id="KW-1185">Reference proteome</keyword>